<dbReference type="Pfam" id="PF24656">
    <property type="entry name" value="CEPT76_peptidase"/>
    <property type="match status" value="1"/>
</dbReference>
<name>A0A7R8X4X1_9CRUS</name>
<feature type="domain" description="C2" evidence="2">
    <location>
        <begin position="886"/>
        <end position="1044"/>
    </location>
</feature>
<dbReference type="Pfam" id="PF15625">
    <property type="entry name" value="CC2D2AN-C2"/>
    <property type="match status" value="1"/>
</dbReference>
<dbReference type="Pfam" id="PF17661">
    <property type="entry name" value="DUF5523"/>
    <property type="match status" value="1"/>
</dbReference>
<dbReference type="Pfam" id="PF00168">
    <property type="entry name" value="C2"/>
    <property type="match status" value="1"/>
</dbReference>
<evidence type="ECO:0000313" key="4">
    <source>
        <dbReference type="Proteomes" id="UP000677054"/>
    </source>
</evidence>
<dbReference type="GO" id="GO:1905515">
    <property type="term" value="P:non-motile cilium assembly"/>
    <property type="evidence" value="ECO:0007669"/>
    <property type="project" value="TreeGrafter"/>
</dbReference>
<dbReference type="OrthoDB" id="2162143at2759"/>
<dbReference type="InterPro" id="IPR052434">
    <property type="entry name" value="Tectonic-like_complex_comp"/>
</dbReference>
<dbReference type="Gene3D" id="2.60.40.150">
    <property type="entry name" value="C2 domain"/>
    <property type="match status" value="1"/>
</dbReference>
<dbReference type="SUPFAM" id="SSF49562">
    <property type="entry name" value="C2 domain (Calcium/lipid-binding domain, CaLB)"/>
    <property type="match status" value="1"/>
</dbReference>
<dbReference type="PANTHER" id="PTHR20837:SF0">
    <property type="entry name" value="COILED-COIL AND C2 DOMAIN-CONTAINING PROTEIN 2A"/>
    <property type="match status" value="1"/>
</dbReference>
<keyword evidence="4" id="KW-1185">Reference proteome</keyword>
<evidence type="ECO:0000256" key="1">
    <source>
        <dbReference type="SAM" id="MobiDB-lite"/>
    </source>
</evidence>
<dbReference type="PANTHER" id="PTHR20837">
    <property type="entry name" value="CENTROSOMAL PROTEIN-RELATED"/>
    <property type="match status" value="1"/>
</dbReference>
<dbReference type="EMBL" id="LR900083">
    <property type="protein sequence ID" value="CAD7244123.1"/>
    <property type="molecule type" value="Genomic_DNA"/>
</dbReference>
<dbReference type="GO" id="GO:0035869">
    <property type="term" value="C:ciliary transition zone"/>
    <property type="evidence" value="ECO:0007669"/>
    <property type="project" value="TreeGrafter"/>
</dbReference>
<dbReference type="SMART" id="SM00239">
    <property type="entry name" value="C2"/>
    <property type="match status" value="1"/>
</dbReference>
<dbReference type="Proteomes" id="UP000677054">
    <property type="component" value="Unassembled WGS sequence"/>
</dbReference>
<accession>A0A7R8X4X1</accession>
<evidence type="ECO:0000313" key="3">
    <source>
        <dbReference type="EMBL" id="CAD7244123.1"/>
    </source>
</evidence>
<feature type="region of interest" description="Disordered" evidence="1">
    <location>
        <begin position="1"/>
        <end position="42"/>
    </location>
</feature>
<dbReference type="InterPro" id="IPR028928">
    <property type="entry name" value="CC2D2AN-C2"/>
</dbReference>
<dbReference type="InterPro" id="IPR056290">
    <property type="entry name" value="CEPT76/DRC7_peptidase-like_dom"/>
</dbReference>
<dbReference type="GO" id="GO:1904491">
    <property type="term" value="P:protein localization to ciliary transition zone"/>
    <property type="evidence" value="ECO:0007669"/>
    <property type="project" value="TreeGrafter"/>
</dbReference>
<feature type="compositionally biased region" description="Basic and acidic residues" evidence="1">
    <location>
        <begin position="440"/>
        <end position="451"/>
    </location>
</feature>
<organism evidence="3">
    <name type="scientific">Darwinula stevensoni</name>
    <dbReference type="NCBI Taxonomy" id="69355"/>
    <lineage>
        <taxon>Eukaryota</taxon>
        <taxon>Metazoa</taxon>
        <taxon>Ecdysozoa</taxon>
        <taxon>Arthropoda</taxon>
        <taxon>Crustacea</taxon>
        <taxon>Oligostraca</taxon>
        <taxon>Ostracoda</taxon>
        <taxon>Podocopa</taxon>
        <taxon>Podocopida</taxon>
        <taxon>Darwinulocopina</taxon>
        <taxon>Darwinuloidea</taxon>
        <taxon>Darwinulidae</taxon>
        <taxon>Darwinula</taxon>
    </lineage>
</organism>
<sequence length="1387" mass="158665">MSAMEEIEEGVHEAPLPSGDAVDTLRKERAGSQKRRQPSRDSKAWIDGIKVIYKGTPTVEEALDFFTRTWDDDDPGRRAQQRKASHGEGILLPEVGGDEEKLLEFSQLDDLGIHRLSDLLEEPQIQMFDEKLPSNIVLMPSRNVPIEERISPQAKPYFLEEEGFYVGSEVPVSKFNKQKMEYRMWRSSAKQWFGPDGQLVREPDPLEDTAFHMSLDGDIPDALETIHLPPLRKELIDLEQRSLTGTGSYILDVDIASISFSHHPLFGAEHVIAQELNAQYQMYARHMKVDRAGHCCHRVEALRKAIKNIREVLSMEGRDSQKSRLLKARMRNYQEDLRSACEERDQVFAAQKSVFSKILGLWKCLKQKREQQGYASSSLKLQILEDPDFKEAEEWRKWEQEIETEVENRQEEYEEMFQMQLEDYRKELREWTKTKTEWEAARQRQDRRLEGDEVPNDNEELRSHDEDILSSSLQKEPVCPKPFERDRVIHEVMEQFKTHRLLPNETRYKLKLTSSVPVTPQENVTSKREVQRRNAMSKANICVKLIINNKEVSRTHVRTLGQDFVVGIGEIISCHLYQRPDSIILQVLEGGRLQTQKLAAVSISIPHINATMATTPHETVQFSNPRTVRPGNGGVGCGMPFKFEMEPEWSKVVVTSGSILCRAFWGCDENGKVKAPPPERTFARSEIFRPLFTFDGESDQSSRQLADWMEVAHLDPNDPKNSAIFSVIRAMSDASDPGSINCFRLADPQASAEFVDESEILDDPRFKILLLRNRQTPEFKHLSQIPTDLSLEAGRHLISLLRDFEKREGDRSMQFSSLTIGDKITGYHLRINYIQSSLQKWVASRMERAQMPKSLEDLVYEETVPDIGVIGEKLLQLLSSHRPLHPMRSERRKMNIQQSVLTHVKLVINVIKATNIPMRKDQDSIRSSDVVNDLCEASSVRPFVQVSVEDLEVKTSSTEGNSPTWNEQLIIPLKTLEQDLTGNWQQVMGEVVTLDLFDEMTIDILEDDRERDTTIHQRLERHWLGSLKIPLLSLLSSPRVEGTFLMGVPQVLLGYEWESRTHVHSVASPTGLPASPMEGGSGTSQDITMSLFITLNPPVAMPFKKHDGKYPSEEPPALISAAFSTEKYYNERFPGRLIKLLVMDITCKSMFVTRYVSPLPPPEQVLHQSDARTSDERVAYYVSLIPVTRSLFAQNTDCEMWMASEHFMSMLNGDVKEHALLLTNYFLHMGKIAWLSIGHGQLNGHTAFVVTQEDLDYFVWVPETGQHFSYKDPFCPMTKAWCLINADNVWMNIQPYQSDKPGFLVLDVNNASCWEPFFGKSYFLPRGTLVTVQNPFTYNPIDVSLAKLPGIDIALPSYGLCYLTWSSKEEVLRSICLSFMMSLEHTR</sequence>
<dbReference type="InterPro" id="IPR041510">
    <property type="entry name" value="DUF5523"/>
</dbReference>
<dbReference type="PROSITE" id="PS50004">
    <property type="entry name" value="C2"/>
    <property type="match status" value="1"/>
</dbReference>
<dbReference type="EMBL" id="CAJPEV010000566">
    <property type="protein sequence ID" value="CAG0886515.1"/>
    <property type="molecule type" value="Genomic_DNA"/>
</dbReference>
<dbReference type="InterPro" id="IPR035892">
    <property type="entry name" value="C2_domain_sf"/>
</dbReference>
<dbReference type="InterPro" id="IPR000008">
    <property type="entry name" value="C2_dom"/>
</dbReference>
<protein>
    <recommendedName>
        <fullName evidence="2">C2 domain-containing protein</fullName>
    </recommendedName>
</protein>
<feature type="region of interest" description="Disordered" evidence="1">
    <location>
        <begin position="440"/>
        <end position="463"/>
    </location>
</feature>
<evidence type="ECO:0000259" key="2">
    <source>
        <dbReference type="PROSITE" id="PS50004"/>
    </source>
</evidence>
<reference evidence="3" key="1">
    <citation type="submission" date="2020-11" db="EMBL/GenBank/DDBJ databases">
        <authorList>
            <person name="Tran Van P."/>
        </authorList>
    </citation>
    <scope>NUCLEOTIDE SEQUENCE</scope>
</reference>
<dbReference type="CDD" id="cd00030">
    <property type="entry name" value="C2"/>
    <property type="match status" value="1"/>
</dbReference>
<gene>
    <name evidence="3" type="ORF">DSTB1V02_LOCUS4025</name>
</gene>
<proteinExistence type="predicted"/>